<keyword evidence="3 5" id="KW-0663">Pyridoxal phosphate</keyword>
<dbReference type="GO" id="GO:0008652">
    <property type="term" value="P:amino acid biosynthetic process"/>
    <property type="evidence" value="ECO:0007669"/>
    <property type="project" value="UniProtKB-ARBA"/>
</dbReference>
<keyword evidence="6" id="KW-0032">Aminotransferase</keyword>
<reference evidence="6 7" key="1">
    <citation type="submission" date="2012-05" db="EMBL/GenBank/DDBJ databases">
        <authorList>
            <person name="Weinstock G."/>
            <person name="Sodergren E."/>
            <person name="Lobos E.A."/>
            <person name="Fulton L."/>
            <person name="Fulton R."/>
            <person name="Courtney L."/>
            <person name="Fronick C."/>
            <person name="O'Laughlin M."/>
            <person name="Godfrey J."/>
            <person name="Wilson R.M."/>
            <person name="Miner T."/>
            <person name="Farmer C."/>
            <person name="Delehaunty K."/>
            <person name="Cordes M."/>
            <person name="Minx P."/>
            <person name="Tomlinson C."/>
            <person name="Chen J."/>
            <person name="Wollam A."/>
            <person name="Pepin K.H."/>
            <person name="Bhonagiri V."/>
            <person name="Zhang X."/>
            <person name="Suruliraj S."/>
            <person name="Warren W."/>
            <person name="Mitreva M."/>
            <person name="Mardis E.R."/>
            <person name="Wilson R.K."/>
        </authorList>
    </citation>
    <scope>NUCLEOTIDE SEQUENCE [LARGE SCALE GENOMIC DNA]</scope>
    <source>
        <strain evidence="6 7">DSM 1785</strain>
    </source>
</reference>
<evidence type="ECO:0000313" key="6">
    <source>
        <dbReference type="EMBL" id="EKY29378.1"/>
    </source>
</evidence>
<gene>
    <name evidence="6" type="ORF">HMPREF0216_00239</name>
</gene>
<dbReference type="InterPro" id="IPR018300">
    <property type="entry name" value="Aminotrans_IV_CS"/>
</dbReference>
<dbReference type="InterPro" id="IPR001544">
    <property type="entry name" value="Aminotrans_IV"/>
</dbReference>
<dbReference type="InterPro" id="IPR050571">
    <property type="entry name" value="Class-IV_PLP-Dep_Aminotrnsfr"/>
</dbReference>
<name>L1QN28_9CLOT</name>
<evidence type="ECO:0000256" key="2">
    <source>
        <dbReference type="ARBA" id="ARBA00009320"/>
    </source>
</evidence>
<comment type="caution">
    <text evidence="6">The sequence shown here is derived from an EMBL/GenBank/DDBJ whole genome shotgun (WGS) entry which is preliminary data.</text>
</comment>
<sequence length="267" mass="30815">MEAINKFYLNNGDIFPIEKFTDEDYKEKIIYEVLRVVNGKPAFLKDHLERMKKSFKLIHKEFPFNDEKIKELIDKVIKANDDVIGNIKITYNTTSGNFKIYYIMHSYPSAEYYKKGIKTILYYGERENPNLKIVSTDFRAKIAEKMKEANAHEALLVDRNGFITEGSKSNFFGIKDGKLITAKAEHVLKGITRDKIFKIANELGIKIEEKEVKASEVGELDAVFISGTSVAILPIEKIDNIKFDVNNEVLRKIMNIYEELLEGKREI</sequence>
<evidence type="ECO:0000313" key="7">
    <source>
        <dbReference type="Proteomes" id="UP000010420"/>
    </source>
</evidence>
<dbReference type="GO" id="GO:0005829">
    <property type="term" value="C:cytosol"/>
    <property type="evidence" value="ECO:0007669"/>
    <property type="project" value="TreeGrafter"/>
</dbReference>
<dbReference type="EMBL" id="AMEZ01000009">
    <property type="protein sequence ID" value="EKY29378.1"/>
    <property type="molecule type" value="Genomic_DNA"/>
</dbReference>
<comment type="similarity">
    <text evidence="2 4">Belongs to the class-IV pyridoxal-phosphate-dependent aminotransferase family.</text>
</comment>
<dbReference type="RefSeq" id="WP_005210132.1">
    <property type="nucleotide sequence ID" value="NZ_KB291603.1"/>
</dbReference>
<dbReference type="OrthoDB" id="9805628at2"/>
<protein>
    <submittedName>
        <fullName evidence="6">Aminotransferase, class IV</fullName>
    </submittedName>
</protein>
<dbReference type="InterPro" id="IPR043131">
    <property type="entry name" value="BCAT-like_N"/>
</dbReference>
<dbReference type="SUPFAM" id="SSF56752">
    <property type="entry name" value="D-aminoacid aminotransferase-like PLP-dependent enzymes"/>
    <property type="match status" value="1"/>
</dbReference>
<keyword evidence="7" id="KW-1185">Reference proteome</keyword>
<keyword evidence="6" id="KW-0808">Transferase</keyword>
<dbReference type="AlphaFoldDB" id="L1QN28"/>
<accession>L1QN28</accession>
<dbReference type="InterPro" id="IPR036038">
    <property type="entry name" value="Aminotransferase-like"/>
</dbReference>
<dbReference type="Gene3D" id="3.20.10.10">
    <property type="entry name" value="D-amino Acid Aminotransferase, subunit A, domain 2"/>
    <property type="match status" value="1"/>
</dbReference>
<comment type="cofactor">
    <cofactor evidence="1 5">
        <name>pyridoxal 5'-phosphate</name>
        <dbReference type="ChEBI" id="CHEBI:597326"/>
    </cofactor>
</comment>
<dbReference type="PANTHER" id="PTHR42743:SF11">
    <property type="entry name" value="AMINODEOXYCHORISMATE LYASE"/>
    <property type="match status" value="1"/>
</dbReference>
<dbReference type="PROSITE" id="PS00770">
    <property type="entry name" value="AA_TRANSFER_CLASS_4"/>
    <property type="match status" value="1"/>
</dbReference>
<dbReference type="PATRIC" id="fig|545697.3.peg.235"/>
<evidence type="ECO:0000256" key="5">
    <source>
        <dbReference type="RuleBase" id="RU004516"/>
    </source>
</evidence>
<evidence type="ECO:0000256" key="4">
    <source>
        <dbReference type="RuleBase" id="RU004106"/>
    </source>
</evidence>
<organism evidence="6 7">
    <name type="scientific">Clostridium celatum DSM 1785</name>
    <dbReference type="NCBI Taxonomy" id="545697"/>
    <lineage>
        <taxon>Bacteria</taxon>
        <taxon>Bacillati</taxon>
        <taxon>Bacillota</taxon>
        <taxon>Clostridia</taxon>
        <taxon>Eubacteriales</taxon>
        <taxon>Clostridiaceae</taxon>
        <taxon>Clostridium</taxon>
    </lineage>
</organism>
<dbReference type="InterPro" id="IPR043132">
    <property type="entry name" value="BCAT-like_C"/>
</dbReference>
<dbReference type="Proteomes" id="UP000010420">
    <property type="component" value="Unassembled WGS sequence"/>
</dbReference>
<dbReference type="STRING" id="545697.HMPREF0216_00239"/>
<dbReference type="GO" id="GO:0008483">
    <property type="term" value="F:transaminase activity"/>
    <property type="evidence" value="ECO:0007669"/>
    <property type="project" value="UniProtKB-KW"/>
</dbReference>
<evidence type="ECO:0000256" key="1">
    <source>
        <dbReference type="ARBA" id="ARBA00001933"/>
    </source>
</evidence>
<dbReference type="FunFam" id="3.20.10.10:FF:000002">
    <property type="entry name" value="D-alanine aminotransferase"/>
    <property type="match status" value="1"/>
</dbReference>
<proteinExistence type="inferred from homology"/>
<evidence type="ECO:0000256" key="3">
    <source>
        <dbReference type="ARBA" id="ARBA00022898"/>
    </source>
</evidence>
<dbReference type="Gene3D" id="3.30.470.10">
    <property type="match status" value="1"/>
</dbReference>
<dbReference type="PANTHER" id="PTHR42743">
    <property type="entry name" value="AMINO-ACID AMINOTRANSFERASE"/>
    <property type="match status" value="1"/>
</dbReference>
<dbReference type="HOGENOM" id="CLU_020844_4_2_9"/>
<dbReference type="eggNOG" id="COG0115">
    <property type="taxonomic scope" value="Bacteria"/>
</dbReference>
<dbReference type="CDD" id="cd00449">
    <property type="entry name" value="PLPDE_IV"/>
    <property type="match status" value="1"/>
</dbReference>
<dbReference type="Pfam" id="PF01063">
    <property type="entry name" value="Aminotran_4"/>
    <property type="match status" value="1"/>
</dbReference>
<dbReference type="GO" id="GO:0046394">
    <property type="term" value="P:carboxylic acid biosynthetic process"/>
    <property type="evidence" value="ECO:0007669"/>
    <property type="project" value="UniProtKB-ARBA"/>
</dbReference>